<evidence type="ECO:0000256" key="2">
    <source>
        <dbReference type="ARBA" id="ARBA00022729"/>
    </source>
</evidence>
<keyword evidence="2" id="KW-0732">Signal</keyword>
<comment type="caution">
    <text evidence="3">The sequence shown here is derived from an EMBL/GenBank/DDBJ whole genome shotgun (WGS) entry which is preliminary data.</text>
</comment>
<dbReference type="Proteomes" id="UP000631114">
    <property type="component" value="Unassembled WGS sequence"/>
</dbReference>
<dbReference type="InterPro" id="IPR036852">
    <property type="entry name" value="Peptidase_S8/S53_dom_sf"/>
</dbReference>
<evidence type="ECO:0000256" key="1">
    <source>
        <dbReference type="ARBA" id="ARBA00011073"/>
    </source>
</evidence>
<evidence type="ECO:0000313" key="3">
    <source>
        <dbReference type="EMBL" id="KAF9607683.1"/>
    </source>
</evidence>
<dbReference type="OrthoDB" id="1937861at2759"/>
<dbReference type="GO" id="GO:0004252">
    <property type="term" value="F:serine-type endopeptidase activity"/>
    <property type="evidence" value="ECO:0007669"/>
    <property type="project" value="InterPro"/>
</dbReference>
<comment type="similarity">
    <text evidence="1">Belongs to the peptidase S8 family.</text>
</comment>
<dbReference type="Gene3D" id="3.40.50.200">
    <property type="entry name" value="Peptidase S8/S53 domain"/>
    <property type="match status" value="1"/>
</dbReference>
<keyword evidence="4" id="KW-1185">Reference proteome</keyword>
<dbReference type="AlphaFoldDB" id="A0A835I0C9"/>
<dbReference type="EMBL" id="JADFTS010000005">
    <property type="protein sequence ID" value="KAF9607683.1"/>
    <property type="molecule type" value="Genomic_DNA"/>
</dbReference>
<dbReference type="PANTHER" id="PTHR10795">
    <property type="entry name" value="PROPROTEIN CONVERTASE SUBTILISIN/KEXIN"/>
    <property type="match status" value="1"/>
</dbReference>
<reference evidence="3 4" key="1">
    <citation type="submission" date="2020-10" db="EMBL/GenBank/DDBJ databases">
        <title>The Coptis chinensis genome and diversification of protoberbering-type alkaloids.</title>
        <authorList>
            <person name="Wang B."/>
            <person name="Shu S."/>
            <person name="Song C."/>
            <person name="Liu Y."/>
        </authorList>
    </citation>
    <scope>NUCLEOTIDE SEQUENCE [LARGE SCALE GENOMIC DNA]</scope>
    <source>
        <strain evidence="3">HL-2020</strain>
        <tissue evidence="3">Leaf</tissue>
    </source>
</reference>
<name>A0A835I0C9_9MAGN</name>
<sequence>MSTSLWYVERDRDCKVKRIHGTMTEAFHFRIATSNLPPPAKFRSEHLPPEFIPITRVVPEDLDDSEFGSDVDKTTNSEEEVYGGRYSLDSSPQNDTLRKTTNGLAKKNMNSISKKPHYLHMVKMSLSTLAFGQGAVYIFNDRAMTPVPERWKGNCETGTAFNPSNCNFKLIGAQSYSKGLQSGGINISKDFNYDSPRDFEGYGMHTSSQQFAGWSDSGAPWFAAEQPDLAPVGAYSL</sequence>
<proteinExistence type="inferred from homology"/>
<gene>
    <name evidence="3" type="ORF">IFM89_038154</name>
</gene>
<organism evidence="3 4">
    <name type="scientific">Coptis chinensis</name>
    <dbReference type="NCBI Taxonomy" id="261450"/>
    <lineage>
        <taxon>Eukaryota</taxon>
        <taxon>Viridiplantae</taxon>
        <taxon>Streptophyta</taxon>
        <taxon>Embryophyta</taxon>
        <taxon>Tracheophyta</taxon>
        <taxon>Spermatophyta</taxon>
        <taxon>Magnoliopsida</taxon>
        <taxon>Ranunculales</taxon>
        <taxon>Ranunculaceae</taxon>
        <taxon>Coptidoideae</taxon>
        <taxon>Coptis</taxon>
    </lineage>
</organism>
<dbReference type="GO" id="GO:0006508">
    <property type="term" value="P:proteolysis"/>
    <property type="evidence" value="ECO:0007669"/>
    <property type="project" value="InterPro"/>
</dbReference>
<evidence type="ECO:0000313" key="4">
    <source>
        <dbReference type="Proteomes" id="UP000631114"/>
    </source>
</evidence>
<accession>A0A835I0C9</accession>
<protein>
    <submittedName>
        <fullName evidence="3">Uncharacterized protein</fullName>
    </submittedName>
</protein>
<dbReference type="InterPro" id="IPR045051">
    <property type="entry name" value="SBT"/>
</dbReference>